<evidence type="ECO:0000313" key="12">
    <source>
        <dbReference type="EMBL" id="AJA92729.1"/>
    </source>
</evidence>
<reference evidence="12 14" key="1">
    <citation type="journal article" date="2015" name="Proc. Natl. Acad. Sci. U.S.A.">
        <title>Genomic and proteomic characterization of "Candidatus Nitrosopelagicus brevis": An ammonia-oxidizing archaeon from the open ocean.</title>
        <authorList>
            <person name="Santoro A.E."/>
            <person name="Dupont C.L."/>
            <person name="Richter R.A."/>
            <person name="Craig M.T."/>
            <person name="Carini P."/>
            <person name="McIlvin M.R."/>
            <person name="Yang Y."/>
            <person name="Orsi W.D."/>
            <person name="Moran D.M."/>
            <person name="Saito M.A."/>
        </authorList>
    </citation>
    <scope>NUCLEOTIDE SEQUENCE [LARGE SCALE GENOMIC DNA]</scope>
    <source>
        <strain evidence="12">CN25</strain>
        <strain evidence="14">V2</strain>
    </source>
</reference>
<dbReference type="PIRSF" id="PIRSF500175">
    <property type="entry name" value="Glu_ADT_D"/>
    <property type="match status" value="1"/>
</dbReference>
<evidence type="ECO:0000256" key="3">
    <source>
        <dbReference type="ARBA" id="ARBA00022840"/>
    </source>
</evidence>
<evidence type="ECO:0000313" key="15">
    <source>
        <dbReference type="Proteomes" id="UP000241022"/>
    </source>
</evidence>
<keyword evidence="1 5" id="KW-0436">Ligase</keyword>
<dbReference type="InterPro" id="IPR006033">
    <property type="entry name" value="AsnA_fam"/>
</dbReference>
<feature type="active site" evidence="5">
    <location>
        <position position="180"/>
    </location>
</feature>
<dbReference type="SUPFAM" id="SSF141300">
    <property type="entry name" value="GatD N-terminal domain-like"/>
    <property type="match status" value="1"/>
</dbReference>
<evidence type="ECO:0000256" key="7">
    <source>
        <dbReference type="PROSITE-ProRule" id="PRU10100"/>
    </source>
</evidence>
<dbReference type="HAMAP" id="MF_00586">
    <property type="entry name" value="GatD"/>
    <property type="match status" value="1"/>
</dbReference>
<dbReference type="Proteomes" id="UP000241022">
    <property type="component" value="Unassembled WGS sequence"/>
</dbReference>
<organism evidence="12 14">
    <name type="scientific">Candidatus Nitrosopelagicus brevis</name>
    <dbReference type="NCBI Taxonomy" id="1410606"/>
    <lineage>
        <taxon>Archaea</taxon>
        <taxon>Nitrososphaerota</taxon>
    </lineage>
</organism>
<dbReference type="InterPro" id="IPR027473">
    <property type="entry name" value="L-asparaginase_C"/>
</dbReference>
<feature type="domain" description="Asparaginase/glutaminase C-terminal" evidence="10">
    <location>
        <begin position="306"/>
        <end position="419"/>
    </location>
</feature>
<dbReference type="STRING" id="1410606.T478_0114"/>
<dbReference type="HOGENOM" id="CLU_019134_2_1_2"/>
<feature type="domain" description="L-asparaginase N-terminal" evidence="9">
    <location>
        <begin position="94"/>
        <end position="283"/>
    </location>
</feature>
<dbReference type="GO" id="GO:0016740">
    <property type="term" value="F:transferase activity"/>
    <property type="evidence" value="ECO:0007669"/>
    <property type="project" value="UniProtKB-KW"/>
</dbReference>
<dbReference type="PANTHER" id="PTHR11707">
    <property type="entry name" value="L-ASPARAGINASE"/>
    <property type="match status" value="1"/>
</dbReference>
<evidence type="ECO:0000256" key="4">
    <source>
        <dbReference type="ARBA" id="ARBA00022917"/>
    </source>
</evidence>
<dbReference type="RefSeq" id="WP_048104355.1">
    <property type="nucleotide sequence ID" value="NZ_CP007026.1"/>
</dbReference>
<dbReference type="Pfam" id="PF18195">
    <property type="entry name" value="GatD_N"/>
    <property type="match status" value="1"/>
</dbReference>
<dbReference type="PROSITE" id="PS00917">
    <property type="entry name" value="ASN_GLN_ASE_2"/>
    <property type="match status" value="1"/>
</dbReference>
<dbReference type="InterPro" id="IPR036152">
    <property type="entry name" value="Asp/glu_Ase-like_sf"/>
</dbReference>
<gene>
    <name evidence="5 12" type="primary">gatD</name>
    <name evidence="13" type="ORF">A7X95_05635</name>
    <name evidence="12" type="ORF">T478_0114</name>
</gene>
<reference evidence="13" key="2">
    <citation type="submission" date="2016-05" db="EMBL/GenBank/DDBJ databases">
        <authorList>
            <person name="Lavstsen T."/>
            <person name="Jespersen J.S."/>
        </authorList>
    </citation>
    <scope>NUCLEOTIDE SEQUENCE [LARGE SCALE GENOMIC DNA]</scope>
    <source>
        <strain evidence="13">U25</strain>
    </source>
</reference>
<dbReference type="InterPro" id="IPR027475">
    <property type="entry name" value="Asparaginase/glutaminase_AS2"/>
</dbReference>
<dbReference type="NCBIfam" id="TIGR02153">
    <property type="entry name" value="gatD_arch"/>
    <property type="match status" value="1"/>
</dbReference>
<keyword evidence="3 5" id="KW-0067">ATP-binding</keyword>
<dbReference type="Gene3D" id="3.40.50.40">
    <property type="match status" value="1"/>
</dbReference>
<dbReference type="KEGG" id="nbv:T478_0114"/>
<evidence type="ECO:0000256" key="5">
    <source>
        <dbReference type="HAMAP-Rule" id="MF_00586"/>
    </source>
</evidence>
<sequence length="430" mass="47413">MSEHKGYKGKIHDFLISNKIKVGDLVKVTSELTYSGILMPRYESGDENHIVLKLKSGYNIGIEVEKIEKIEKIGEGQSKIESSETIEKDEKLPKILLLSTGGTIASKVDYRTGAVTPALSASELYEAVPEIAKIANVDAEVLFSEYSENLQPQHWLEIAKKLDSMAESDYTGIIIAHGTDTMHYTSSFLSFALSGFPIPIALVGSQRSSDRPSSDAALNLITATKFLTESKTKGIYVIMHNDSNDDAIACHKGTRVRKNHTSKRGAFETVGGNPAFIISDDKILKNMNEEFFKSDKYEPKLDLDSKVALVKYHPGYDPRQIKDLADLGFGAIIFEGTGLGHVGNTMYEVIKNAKEQGLFLGMTSQCIDGRVSMTVYDSGRDLLELGIVPLENMIPETALVKAMWAYGNSSNADEIKELMLRNIASEFSFE</sequence>
<dbReference type="InterPro" id="IPR006034">
    <property type="entry name" value="Asparaginase/glutaminase-like"/>
</dbReference>
<evidence type="ECO:0000256" key="1">
    <source>
        <dbReference type="ARBA" id="ARBA00022598"/>
    </source>
</evidence>
<evidence type="ECO:0000313" key="14">
    <source>
        <dbReference type="Proteomes" id="UP000030944"/>
    </source>
</evidence>
<feature type="active site" evidence="5 6">
    <location>
        <position position="103"/>
    </location>
</feature>
<proteinExistence type="inferred from homology"/>
<dbReference type="OrthoDB" id="371959at2157"/>
<dbReference type="PIRSF" id="PIRSF001220">
    <property type="entry name" value="L-ASNase_gatD"/>
    <property type="match status" value="1"/>
</dbReference>
<dbReference type="EMBL" id="LXWN01000002">
    <property type="protein sequence ID" value="PTL87377.1"/>
    <property type="molecule type" value="Genomic_DNA"/>
</dbReference>
<comment type="function">
    <text evidence="5 8">Allows the formation of correctly charged Gln-tRNA(Gln) through the transamidation of misacylated Glu-tRNA(Gln) in organisms which lack glutaminyl-tRNA synthetase. The reaction takes place in the presence of glutamine and ATP through an activated gamma-phospho-Glu-tRNA(Gln). The GatDE system is specific for glutamate and does not act on aspartate.</text>
</comment>
<dbReference type="Gene3D" id="2.30.30.520">
    <property type="match status" value="1"/>
</dbReference>
<dbReference type="SUPFAM" id="SSF53774">
    <property type="entry name" value="Glutaminase/Asparaginase"/>
    <property type="match status" value="1"/>
</dbReference>
<evidence type="ECO:0000256" key="8">
    <source>
        <dbReference type="RuleBase" id="RU004457"/>
    </source>
</evidence>
<dbReference type="Proteomes" id="UP000030944">
    <property type="component" value="Chromosome"/>
</dbReference>
<evidence type="ECO:0000313" key="13">
    <source>
        <dbReference type="EMBL" id="PTL87377.1"/>
    </source>
</evidence>
<evidence type="ECO:0000259" key="9">
    <source>
        <dbReference type="Pfam" id="PF00710"/>
    </source>
</evidence>
<dbReference type="GO" id="GO:0004067">
    <property type="term" value="F:asparaginase activity"/>
    <property type="evidence" value="ECO:0007669"/>
    <property type="project" value="UniProtKB-UniRule"/>
</dbReference>
<dbReference type="GO" id="GO:0005524">
    <property type="term" value="F:ATP binding"/>
    <property type="evidence" value="ECO:0007669"/>
    <property type="project" value="UniProtKB-KW"/>
</dbReference>
<dbReference type="InterPro" id="IPR040919">
    <property type="entry name" value="Asparaginase_C"/>
</dbReference>
<dbReference type="GeneID" id="24816013"/>
<dbReference type="Gene3D" id="3.40.50.1170">
    <property type="entry name" value="L-asparaginase, N-terminal domain"/>
    <property type="match status" value="1"/>
</dbReference>
<keyword evidence="4 5" id="KW-0648">Protein biosynthesis</keyword>
<evidence type="ECO:0000256" key="6">
    <source>
        <dbReference type="PROSITE-ProRule" id="PRU10099"/>
    </source>
</evidence>
<keyword evidence="12" id="KW-0808">Transferase</keyword>
<name>A0A0A7V104_9ARCH</name>
<dbReference type="AlphaFoldDB" id="A0A0A7V104"/>
<dbReference type="PROSITE" id="PS00144">
    <property type="entry name" value="ASN_GLN_ASE_1"/>
    <property type="match status" value="1"/>
</dbReference>
<dbReference type="SMART" id="SM00870">
    <property type="entry name" value="Asparaginase"/>
    <property type="match status" value="1"/>
</dbReference>
<dbReference type="GO" id="GO:0006450">
    <property type="term" value="P:regulation of translational fidelity"/>
    <property type="evidence" value="ECO:0007669"/>
    <property type="project" value="InterPro"/>
</dbReference>
<evidence type="ECO:0000259" key="11">
    <source>
        <dbReference type="Pfam" id="PF18195"/>
    </source>
</evidence>
<dbReference type="Pfam" id="PF00710">
    <property type="entry name" value="Asparaginase"/>
    <property type="match status" value="1"/>
</dbReference>
<dbReference type="PANTHER" id="PTHR11707:SF28">
    <property type="entry name" value="60 KDA LYSOPHOSPHOLIPASE"/>
    <property type="match status" value="1"/>
</dbReference>
<dbReference type="InterPro" id="IPR037152">
    <property type="entry name" value="L-asparaginase_N_sf"/>
</dbReference>
<feature type="domain" description="GatD N-terminal" evidence="11">
    <location>
        <begin position="20"/>
        <end position="73"/>
    </location>
</feature>
<dbReference type="GO" id="GO:0006520">
    <property type="term" value="P:amino acid metabolic process"/>
    <property type="evidence" value="ECO:0007669"/>
    <property type="project" value="InterPro"/>
</dbReference>
<dbReference type="InterPro" id="IPR040918">
    <property type="entry name" value="GatD_N"/>
</dbReference>
<feature type="active site" evidence="5 7">
    <location>
        <position position="179"/>
    </location>
</feature>
<reference evidence="13 15" key="3">
    <citation type="submission" date="2018-04" db="EMBL/GenBank/DDBJ databases">
        <title>Transcriptomics of ammonia oxidizing archaea.</title>
        <authorList>
            <person name="Carini P."/>
        </authorList>
    </citation>
    <scope>NUCLEOTIDE SEQUENCE [LARGE SCALE GENOMIC DNA]</scope>
    <source>
        <strain evidence="13 15">U25</strain>
    </source>
</reference>
<dbReference type="InterPro" id="IPR020827">
    <property type="entry name" value="Asparaginase/glutaminase_AS1"/>
</dbReference>
<evidence type="ECO:0000256" key="2">
    <source>
        <dbReference type="ARBA" id="ARBA00022741"/>
    </source>
</evidence>
<feature type="active site" evidence="5">
    <location>
        <position position="258"/>
    </location>
</feature>
<dbReference type="NCBIfam" id="TIGR00519">
    <property type="entry name" value="asnASE_I"/>
    <property type="match status" value="1"/>
</dbReference>
<protein>
    <recommendedName>
        <fullName evidence="5 8">Glutamyl-tRNA(Gln) amidotransferase subunit D</fullName>
        <shortName evidence="5">Glu-ADT subunit D</shortName>
        <ecNumber evidence="5 8">6.3.5.-</ecNumber>
    </recommendedName>
</protein>
<evidence type="ECO:0000259" key="10">
    <source>
        <dbReference type="Pfam" id="PF17763"/>
    </source>
</evidence>
<comment type="similarity">
    <text evidence="5 8">Belongs to the asparaginase 1 family. GatD subfamily.</text>
</comment>
<keyword evidence="2 5" id="KW-0547">Nucleotide-binding</keyword>
<comment type="subunit">
    <text evidence="5 8">Heterodimer of GatD and GatE.</text>
</comment>
<dbReference type="Pfam" id="PF17763">
    <property type="entry name" value="Asparaginase_C"/>
    <property type="match status" value="1"/>
</dbReference>
<dbReference type="InterPro" id="IPR011878">
    <property type="entry name" value="GatD"/>
</dbReference>
<keyword evidence="15" id="KW-1185">Reference proteome</keyword>
<dbReference type="InterPro" id="IPR037222">
    <property type="entry name" value="GatD_N_sf"/>
</dbReference>
<dbReference type="GO" id="GO:0006412">
    <property type="term" value="P:translation"/>
    <property type="evidence" value="ECO:0007669"/>
    <property type="project" value="UniProtKB-UniRule"/>
</dbReference>
<comment type="catalytic activity">
    <reaction evidence="5 8">
        <text>L-glutamyl-tRNA(Gln) + L-glutamine + ATP + H2O = L-glutaminyl-tRNA(Gln) + L-glutamate + ADP + phosphate + H(+)</text>
        <dbReference type="Rhea" id="RHEA:17521"/>
        <dbReference type="Rhea" id="RHEA-COMP:9681"/>
        <dbReference type="Rhea" id="RHEA-COMP:9684"/>
        <dbReference type="ChEBI" id="CHEBI:15377"/>
        <dbReference type="ChEBI" id="CHEBI:15378"/>
        <dbReference type="ChEBI" id="CHEBI:29985"/>
        <dbReference type="ChEBI" id="CHEBI:30616"/>
        <dbReference type="ChEBI" id="CHEBI:43474"/>
        <dbReference type="ChEBI" id="CHEBI:58359"/>
        <dbReference type="ChEBI" id="CHEBI:78520"/>
        <dbReference type="ChEBI" id="CHEBI:78521"/>
        <dbReference type="ChEBI" id="CHEBI:456216"/>
    </reaction>
</comment>
<dbReference type="EMBL" id="CP007026">
    <property type="protein sequence ID" value="AJA92729.1"/>
    <property type="molecule type" value="Genomic_DNA"/>
</dbReference>
<dbReference type="PRINTS" id="PR00139">
    <property type="entry name" value="ASNGLNASE"/>
</dbReference>
<dbReference type="GO" id="GO:0050567">
    <property type="term" value="F:glutaminyl-tRNA synthase (glutamine-hydrolyzing) activity"/>
    <property type="evidence" value="ECO:0007669"/>
    <property type="project" value="UniProtKB-UniRule"/>
</dbReference>
<dbReference type="CDD" id="cd08962">
    <property type="entry name" value="GatD"/>
    <property type="match status" value="1"/>
</dbReference>
<accession>A0A0A7V104</accession>
<dbReference type="PROSITE" id="PS51732">
    <property type="entry name" value="ASN_GLN_ASE_3"/>
    <property type="match status" value="1"/>
</dbReference>
<dbReference type="EC" id="6.3.5.-" evidence="5 8"/>
<dbReference type="InterPro" id="IPR027474">
    <property type="entry name" value="L-asparaginase_N"/>
</dbReference>
<dbReference type="NCBIfam" id="NF003217">
    <property type="entry name" value="PRK04183.1"/>
    <property type="match status" value="1"/>
</dbReference>